<dbReference type="InterPro" id="IPR012878">
    <property type="entry name" value="Beta-AFase-like_GH127_cat"/>
</dbReference>
<dbReference type="Pfam" id="PF20620">
    <property type="entry name" value="DUF6805"/>
    <property type="match status" value="1"/>
</dbReference>
<feature type="domain" description="DUF4986" evidence="2">
    <location>
        <begin position="447"/>
        <end position="528"/>
    </location>
</feature>
<sequence length="683" mass="77450">MYASTGDEETLNRLQYALDELQRAQDANGNGYIGGIPRSKELWTEYANGNINAQSFSLNGRWVPLYNIHKLFAGLRDAYLIADLEQSKEMLIELTDWFVEVNGNLSDEQIQEILQSEHGGLNEVFADVYTITGNKEYLELARRYSHRAILDPLIANEDNLTGKHANTQIPKVVGFQRVAELSDDDTWRDAAKSFWNNVVEERSIAFGGNSVSEHFNPVDDFSTMITTNQGPETCNTYNMLKLSKMLFTDDPNAKYINFYERALYNHILSSQHPDGGFVYFTPIRPRHYRVYSQPHTSFWCCVGSGIENHGKYGELIYAHSENDVFVNLFIPSELNWEEKGIRVTQTTKFPYEESTRLQVQVDDPKEFALSIRKPEWIKGDAEITVNGEKWSTSTNSFSYMTINRTWEAGDVVSVSLPMQTSLEYLPDGSNWGAFVHGPVVLAAVTDTTDLGGLFADEARMAHVASDDFYPIDEAPMLLTNEPNEIAQAVSKTGPLSFNIDSLIYPNSFSGLKLVPFFTIHEARYMMYWPVLTEDQLEERQQEVRKREAAMIALEERTVDMVATGEQQPETEHNFQGENTESGIHNSRYWRHASGWFSYDLSNPELQGTILRVTYSGGDSGRTFDILINGELLKTVTSTGHEDPFFDVDYVIPDSMLAENMTVMFLAHENSVAGGVFEIRLLKE</sequence>
<evidence type="ECO:0000259" key="2">
    <source>
        <dbReference type="Pfam" id="PF16375"/>
    </source>
</evidence>
<dbReference type="InterPro" id="IPR049046">
    <property type="entry name" value="Beta-AFase-like_GH127_middle"/>
</dbReference>
<dbReference type="PANTHER" id="PTHR31151:SF0">
    <property type="entry name" value="PROLINE-TRNA LIGASE (DUF1680)"/>
    <property type="match status" value="1"/>
</dbReference>
<reference evidence="5 6" key="1">
    <citation type="submission" date="2017-05" db="EMBL/GenBank/DDBJ databases">
        <authorList>
            <person name="Varghese N."/>
            <person name="Submissions S."/>
        </authorList>
    </citation>
    <scope>NUCLEOTIDE SEQUENCE [LARGE SCALE GENOMIC DNA]</scope>
    <source>
        <strain evidence="5 6">DSM 21985</strain>
    </source>
</reference>
<dbReference type="Pfam" id="PF07944">
    <property type="entry name" value="Beta-AFase-like_GH127_cat"/>
    <property type="match status" value="1"/>
</dbReference>
<dbReference type="EMBL" id="FXTP01000013">
    <property type="protein sequence ID" value="SMO85976.1"/>
    <property type="molecule type" value="Genomic_DNA"/>
</dbReference>
<dbReference type="InterPro" id="IPR008928">
    <property type="entry name" value="6-hairpin_glycosidase_sf"/>
</dbReference>
<dbReference type="GO" id="GO:0005975">
    <property type="term" value="P:carbohydrate metabolic process"/>
    <property type="evidence" value="ECO:0007669"/>
    <property type="project" value="InterPro"/>
</dbReference>
<feature type="domain" description="Non-reducing end beta-L-arabinofuranosidase-like GH127 catalytic" evidence="1">
    <location>
        <begin position="1"/>
        <end position="314"/>
    </location>
</feature>
<protein>
    <submittedName>
        <fullName evidence="5">Uncharacterized protein</fullName>
    </submittedName>
</protein>
<evidence type="ECO:0000313" key="6">
    <source>
        <dbReference type="Proteomes" id="UP000317557"/>
    </source>
</evidence>
<organism evidence="5 6">
    <name type="scientific">Gracilimonas mengyeensis</name>
    <dbReference type="NCBI Taxonomy" id="1302730"/>
    <lineage>
        <taxon>Bacteria</taxon>
        <taxon>Pseudomonadati</taxon>
        <taxon>Balneolota</taxon>
        <taxon>Balneolia</taxon>
        <taxon>Balneolales</taxon>
        <taxon>Balneolaceae</taxon>
        <taxon>Gracilimonas</taxon>
    </lineage>
</organism>
<accession>A0A521EPX5</accession>
<name>A0A521EPX5_9BACT</name>
<dbReference type="Proteomes" id="UP000317557">
    <property type="component" value="Unassembled WGS sequence"/>
</dbReference>
<gene>
    <name evidence="5" type="ORF">SAMN06265219_11330</name>
</gene>
<dbReference type="Pfam" id="PF16375">
    <property type="entry name" value="DUF4986"/>
    <property type="match status" value="1"/>
</dbReference>
<feature type="domain" description="Non-reducing end beta-L-arabinofuranosidase-like GH127 middle" evidence="4">
    <location>
        <begin position="324"/>
        <end position="418"/>
    </location>
</feature>
<dbReference type="PANTHER" id="PTHR31151">
    <property type="entry name" value="PROLINE-TRNA LIGASE (DUF1680)"/>
    <property type="match status" value="1"/>
</dbReference>
<dbReference type="InterPro" id="IPR046544">
    <property type="entry name" value="GH146_SB_dom"/>
</dbReference>
<evidence type="ECO:0000259" key="3">
    <source>
        <dbReference type="Pfam" id="PF20620"/>
    </source>
</evidence>
<feature type="domain" description="Glycoside hydrolase GH146 substrate-binding" evidence="3">
    <location>
        <begin position="552"/>
        <end position="681"/>
    </location>
</feature>
<dbReference type="Pfam" id="PF20736">
    <property type="entry name" value="Glyco_hydro127M"/>
    <property type="match status" value="1"/>
</dbReference>
<proteinExistence type="predicted"/>
<evidence type="ECO:0000313" key="5">
    <source>
        <dbReference type="EMBL" id="SMO85976.1"/>
    </source>
</evidence>
<dbReference type="AlphaFoldDB" id="A0A521EPX5"/>
<keyword evidence="6" id="KW-1185">Reference proteome</keyword>
<evidence type="ECO:0000259" key="1">
    <source>
        <dbReference type="Pfam" id="PF07944"/>
    </source>
</evidence>
<evidence type="ECO:0000259" key="4">
    <source>
        <dbReference type="Pfam" id="PF20736"/>
    </source>
</evidence>
<dbReference type="SUPFAM" id="SSF48208">
    <property type="entry name" value="Six-hairpin glycosidases"/>
    <property type="match status" value="1"/>
</dbReference>
<dbReference type="InterPro" id="IPR032275">
    <property type="entry name" value="DUF4986"/>
</dbReference>